<sequence length="318" mass="34929">MSINTTTTTTTTTTTSTEGWHTVADGTQLYTKTWKPATSTPVKARVLFVHGFSDHCNNYEYLFVKFAENGIETYSFDQRGWGRSVKKPSERGLTGPTTTVMADITSMLESVIPSPVPLFLMGHSMGGAEILVYAAQGPAKILSNIRGFISSAPLIALHPHTRPWRFTVVLGRLAGRLLPRRQMVNKLDSAALTHDEKQNKLYEEDTLCHDTGTLEGLAGMLDRAEALDTGKIVLHDGVGEGGVTRLLLVHGTEDRVNDFAASKAFVERCDIKDKTLKPYEGLFHNMHAEAGNDKTIFAEDISKWILGRSDPAPAQARL</sequence>
<dbReference type="Gene3D" id="3.40.50.1820">
    <property type="entry name" value="alpha/beta hydrolase"/>
    <property type="match status" value="1"/>
</dbReference>
<dbReference type="RefSeq" id="XP_069204019.1">
    <property type="nucleotide sequence ID" value="XM_069340553.1"/>
</dbReference>
<gene>
    <name evidence="2" type="ORF">AAFC00_001369</name>
</gene>
<dbReference type="SUPFAM" id="SSF53474">
    <property type="entry name" value="alpha/beta-Hydrolases"/>
    <property type="match status" value="1"/>
</dbReference>
<evidence type="ECO:0000313" key="2">
    <source>
        <dbReference type="EMBL" id="KAL1311170.1"/>
    </source>
</evidence>
<dbReference type="InterPro" id="IPR022742">
    <property type="entry name" value="Hydrolase_4"/>
</dbReference>
<dbReference type="InterPro" id="IPR029058">
    <property type="entry name" value="AB_hydrolase_fold"/>
</dbReference>
<dbReference type="InterPro" id="IPR051044">
    <property type="entry name" value="MAG_DAG_Lipase"/>
</dbReference>
<dbReference type="Proteomes" id="UP001562354">
    <property type="component" value="Unassembled WGS sequence"/>
</dbReference>
<name>A0ABR3PNV7_9PEZI</name>
<dbReference type="EMBL" id="JBFMKM010000003">
    <property type="protein sequence ID" value="KAL1311170.1"/>
    <property type="molecule type" value="Genomic_DNA"/>
</dbReference>
<dbReference type="GeneID" id="95975072"/>
<organism evidence="2 3">
    <name type="scientific">Neodothiora populina</name>
    <dbReference type="NCBI Taxonomy" id="2781224"/>
    <lineage>
        <taxon>Eukaryota</taxon>
        <taxon>Fungi</taxon>
        <taxon>Dikarya</taxon>
        <taxon>Ascomycota</taxon>
        <taxon>Pezizomycotina</taxon>
        <taxon>Dothideomycetes</taxon>
        <taxon>Dothideomycetidae</taxon>
        <taxon>Dothideales</taxon>
        <taxon>Dothioraceae</taxon>
        <taxon>Neodothiora</taxon>
    </lineage>
</organism>
<evidence type="ECO:0000259" key="1">
    <source>
        <dbReference type="Pfam" id="PF12146"/>
    </source>
</evidence>
<keyword evidence="3" id="KW-1185">Reference proteome</keyword>
<dbReference type="Pfam" id="PF12146">
    <property type="entry name" value="Hydrolase_4"/>
    <property type="match status" value="1"/>
</dbReference>
<accession>A0ABR3PNV7</accession>
<protein>
    <recommendedName>
        <fullName evidence="1">Serine aminopeptidase S33 domain-containing protein</fullName>
    </recommendedName>
</protein>
<comment type="caution">
    <text evidence="2">The sequence shown here is derived from an EMBL/GenBank/DDBJ whole genome shotgun (WGS) entry which is preliminary data.</text>
</comment>
<proteinExistence type="predicted"/>
<reference evidence="2 3" key="1">
    <citation type="submission" date="2024-07" db="EMBL/GenBank/DDBJ databases">
        <title>Draft sequence of the Neodothiora populina.</title>
        <authorList>
            <person name="Drown D.D."/>
            <person name="Schuette U.S."/>
            <person name="Buechlein A.B."/>
            <person name="Rusch D.R."/>
            <person name="Winton L.W."/>
            <person name="Adams G.A."/>
        </authorList>
    </citation>
    <scope>NUCLEOTIDE SEQUENCE [LARGE SCALE GENOMIC DNA]</scope>
    <source>
        <strain evidence="2 3">CPC 39397</strain>
    </source>
</reference>
<dbReference type="PANTHER" id="PTHR11614">
    <property type="entry name" value="PHOSPHOLIPASE-RELATED"/>
    <property type="match status" value="1"/>
</dbReference>
<evidence type="ECO:0000313" key="3">
    <source>
        <dbReference type="Proteomes" id="UP001562354"/>
    </source>
</evidence>
<feature type="domain" description="Serine aminopeptidase S33" evidence="1">
    <location>
        <begin position="41"/>
        <end position="289"/>
    </location>
</feature>